<comment type="caution">
    <text evidence="2">The sequence shown here is derived from an EMBL/GenBank/DDBJ whole genome shotgun (WGS) entry which is preliminary data.</text>
</comment>
<protein>
    <submittedName>
        <fullName evidence="2">Uncharacterized protein</fullName>
    </submittedName>
</protein>
<dbReference type="EMBL" id="BPLQ01007287">
    <property type="protein sequence ID" value="GIY29185.1"/>
    <property type="molecule type" value="Genomic_DNA"/>
</dbReference>
<accession>A0AAV4S6B8</accession>
<organism evidence="2 3">
    <name type="scientific">Caerostris darwini</name>
    <dbReference type="NCBI Taxonomy" id="1538125"/>
    <lineage>
        <taxon>Eukaryota</taxon>
        <taxon>Metazoa</taxon>
        <taxon>Ecdysozoa</taxon>
        <taxon>Arthropoda</taxon>
        <taxon>Chelicerata</taxon>
        <taxon>Arachnida</taxon>
        <taxon>Araneae</taxon>
        <taxon>Araneomorphae</taxon>
        <taxon>Entelegynae</taxon>
        <taxon>Araneoidea</taxon>
        <taxon>Araneidae</taxon>
        <taxon>Caerostris</taxon>
    </lineage>
</organism>
<evidence type="ECO:0000313" key="3">
    <source>
        <dbReference type="Proteomes" id="UP001054837"/>
    </source>
</evidence>
<proteinExistence type="predicted"/>
<keyword evidence="1" id="KW-0472">Membrane</keyword>
<feature type="transmembrane region" description="Helical" evidence="1">
    <location>
        <begin position="64"/>
        <end position="87"/>
    </location>
</feature>
<sequence length="126" mass="14840">MEETATFQTLLQWPGEVFLNYKWTARLLLNFLQRKEAVKIAKWRPPNGMWFPIFPHNTFCLGFLFYNFCIPALSLSFTYLKFFLFLLPFSPPQINGFPWGKADVEFIFTPSSNQSEKLKDAFSPRL</sequence>
<dbReference type="Proteomes" id="UP001054837">
    <property type="component" value="Unassembled WGS sequence"/>
</dbReference>
<name>A0AAV4S6B8_9ARAC</name>
<dbReference type="AlphaFoldDB" id="A0AAV4S6B8"/>
<keyword evidence="3" id="KW-1185">Reference proteome</keyword>
<evidence type="ECO:0000313" key="2">
    <source>
        <dbReference type="EMBL" id="GIY29185.1"/>
    </source>
</evidence>
<reference evidence="2 3" key="1">
    <citation type="submission" date="2021-06" db="EMBL/GenBank/DDBJ databases">
        <title>Caerostris darwini draft genome.</title>
        <authorList>
            <person name="Kono N."/>
            <person name="Arakawa K."/>
        </authorList>
    </citation>
    <scope>NUCLEOTIDE SEQUENCE [LARGE SCALE GENOMIC DNA]</scope>
</reference>
<evidence type="ECO:0000256" key="1">
    <source>
        <dbReference type="SAM" id="Phobius"/>
    </source>
</evidence>
<keyword evidence="1" id="KW-0812">Transmembrane</keyword>
<keyword evidence="1" id="KW-1133">Transmembrane helix</keyword>
<gene>
    <name evidence="2" type="ORF">CDAR_588231</name>
</gene>